<evidence type="ECO:0000256" key="5">
    <source>
        <dbReference type="ARBA" id="ARBA00022939"/>
    </source>
</evidence>
<dbReference type="GO" id="GO:0016206">
    <property type="term" value="F:catechol O-methyltransferase activity"/>
    <property type="evidence" value="ECO:0007669"/>
    <property type="project" value="UniProtKB-EC"/>
</dbReference>
<dbReference type="InterPro" id="IPR029063">
    <property type="entry name" value="SAM-dependent_MTases_sf"/>
</dbReference>
<evidence type="ECO:0000256" key="2">
    <source>
        <dbReference type="ARBA" id="ARBA00022603"/>
    </source>
</evidence>
<keyword evidence="2" id="KW-0489">Methyltransferase</keyword>
<proteinExistence type="inferred from homology"/>
<keyword evidence="9" id="KW-1185">Reference proteome</keyword>
<organism evidence="8 9">
    <name type="scientific">Marchantia polymorpha subsp. ruderalis</name>
    <dbReference type="NCBI Taxonomy" id="1480154"/>
    <lineage>
        <taxon>Eukaryota</taxon>
        <taxon>Viridiplantae</taxon>
        <taxon>Streptophyta</taxon>
        <taxon>Embryophyta</taxon>
        <taxon>Marchantiophyta</taxon>
        <taxon>Marchantiopsida</taxon>
        <taxon>Marchantiidae</taxon>
        <taxon>Marchantiales</taxon>
        <taxon>Marchantiaceae</taxon>
        <taxon>Marchantia</taxon>
    </lineage>
</organism>
<dbReference type="EMBL" id="LVLJ01001453">
    <property type="protein sequence ID" value="OAE29541.1"/>
    <property type="molecule type" value="Genomic_DNA"/>
</dbReference>
<dbReference type="PANTHER" id="PTHR43836:SF2">
    <property type="entry name" value="CATECHOL O-METHYLTRANSFERASE 1-RELATED"/>
    <property type="match status" value="1"/>
</dbReference>
<accession>A0A176WAD1</accession>
<comment type="similarity">
    <text evidence="6">Belongs to the class I-like SAM-binding methyltransferase superfamily. Cation-dependent O-methyltransferase family.</text>
</comment>
<protein>
    <recommendedName>
        <fullName evidence="1">catechol O-methyltransferase</fullName>
        <ecNumber evidence="1">2.1.1.6</ecNumber>
    </recommendedName>
</protein>
<evidence type="ECO:0000313" key="7">
    <source>
        <dbReference type="EMBL" id="BBN08573.1"/>
    </source>
</evidence>
<reference evidence="7" key="2">
    <citation type="journal article" date="2019" name="Curr. Biol.">
        <title>Chromatin organization in early land plants reveals an ancestral association between H3K27me3, transposons, and constitutive heterochromatin.</title>
        <authorList>
            <person name="Montgomery S.A."/>
            <person name="Tanizawa Y."/>
            <person name="Galik B."/>
            <person name="Wang N."/>
            <person name="Ito T."/>
            <person name="Mochizuki T."/>
            <person name="Akimcheva S."/>
            <person name="Bowman J."/>
            <person name="Cognat V."/>
            <person name="Drouard L."/>
            <person name="Ekker H."/>
            <person name="Houng S."/>
            <person name="Kohchi T."/>
            <person name="Lin S."/>
            <person name="Liu L.D."/>
            <person name="Nakamura Y."/>
            <person name="Valeeva L.R."/>
            <person name="Shakirov E.V."/>
            <person name="Shippen D.E."/>
            <person name="Wei W."/>
            <person name="Yagura M."/>
            <person name="Yamaoka S."/>
            <person name="Yamato K.T."/>
            <person name="Liu C."/>
            <person name="Berger F."/>
        </authorList>
    </citation>
    <scope>NUCLEOTIDE SEQUENCE [LARGE SCALE GENOMIC DNA]</scope>
    <source>
        <strain evidence="7">Tak-1</strain>
    </source>
</reference>
<reference evidence="8 9" key="1">
    <citation type="submission" date="2016-03" db="EMBL/GenBank/DDBJ databases">
        <title>Mechanisms controlling the formation of the plant cell surface in tip-growing cells are functionally conserved among land plants.</title>
        <authorList>
            <person name="Honkanen S."/>
            <person name="Jones V.A."/>
            <person name="Morieri G."/>
            <person name="Champion C."/>
            <person name="Hetherington A.J."/>
            <person name="Kelly S."/>
            <person name="Saint-Marcoux D."/>
            <person name="Proust H."/>
            <person name="Prescott H."/>
            <person name="Dolan L."/>
        </authorList>
    </citation>
    <scope>NUCLEOTIDE SEQUENCE [LARGE SCALE GENOMIC DNA]</scope>
    <source>
        <strain evidence="9">cv. Tak-1 and cv. Tak-2</strain>
        <tissue evidence="8">Whole gametophyte</tissue>
    </source>
</reference>
<dbReference type="PROSITE" id="PS51682">
    <property type="entry name" value="SAM_OMT_I"/>
    <property type="match status" value="1"/>
</dbReference>
<evidence type="ECO:0000313" key="9">
    <source>
        <dbReference type="Proteomes" id="UP000077202"/>
    </source>
</evidence>
<gene>
    <name evidence="8" type="ORF">AXG93_4486s1130</name>
    <name evidence="7" type="ORF">Mp_4g12630</name>
</gene>
<dbReference type="GO" id="GO:0032259">
    <property type="term" value="P:methylation"/>
    <property type="evidence" value="ECO:0007669"/>
    <property type="project" value="UniProtKB-KW"/>
</dbReference>
<dbReference type="EMBL" id="AP019869">
    <property type="protein sequence ID" value="BBN08573.1"/>
    <property type="molecule type" value="Genomic_DNA"/>
</dbReference>
<dbReference type="CDD" id="cd02440">
    <property type="entry name" value="AdoMet_MTases"/>
    <property type="match status" value="1"/>
</dbReference>
<keyword evidence="3" id="KW-0808">Transferase</keyword>
<dbReference type="Pfam" id="PF01596">
    <property type="entry name" value="Methyltransf_3"/>
    <property type="match status" value="1"/>
</dbReference>
<evidence type="ECO:0000313" key="10">
    <source>
        <dbReference type="Proteomes" id="UP001162541"/>
    </source>
</evidence>
<dbReference type="InterPro" id="IPR002935">
    <property type="entry name" value="SAM_O-MeTrfase"/>
</dbReference>
<keyword evidence="4" id="KW-0949">S-adenosyl-L-methionine</keyword>
<evidence type="ECO:0000313" key="8">
    <source>
        <dbReference type="EMBL" id="OAE29541.1"/>
    </source>
</evidence>
<sequence>MAPEVLTRTWTFLTAMASSTLRSQGQAGDGREKELLQHVLAVAEKNPQSVLKAIDQYAQRSWLMNIGEDKGLILDQTLSDRKPKSVLEIGAYVGYSAVRISSQLDQPGAKVISLEMSAENASITRQVVAHAGLSDKVDVVEGILKDKLEDVTRLLHELDCKTFDFVFLDHDKEFYLSDFLILKEHGLVGKGTVLFADNMKIPGSPIYREYVMKTHVDDFDTVEHKTRFEYLRWLPDSVVISTCK</sequence>
<reference evidence="10" key="3">
    <citation type="journal article" date="2020" name="Curr. Biol.">
        <title>Chromatin organization in early land plants reveals an ancestral association between H3K27me3, transposons, and constitutive heterochromatin.</title>
        <authorList>
            <person name="Montgomery S.A."/>
            <person name="Tanizawa Y."/>
            <person name="Galik B."/>
            <person name="Wang N."/>
            <person name="Ito T."/>
            <person name="Mochizuki T."/>
            <person name="Akimcheva S."/>
            <person name="Bowman J.L."/>
            <person name="Cognat V."/>
            <person name="Marechal-Drouard L."/>
            <person name="Ekker H."/>
            <person name="Hong S.F."/>
            <person name="Kohchi T."/>
            <person name="Lin S.S."/>
            <person name="Liu L.D."/>
            <person name="Nakamura Y."/>
            <person name="Valeeva L.R."/>
            <person name="Shakirov E.V."/>
            <person name="Shippen D.E."/>
            <person name="Wei W.L."/>
            <person name="Yagura M."/>
            <person name="Yamaoka S."/>
            <person name="Yamato K.T."/>
            <person name="Liu C."/>
            <person name="Berger F."/>
        </authorList>
    </citation>
    <scope>NUCLEOTIDE SEQUENCE [LARGE SCALE GENOMIC DNA]</scope>
    <source>
        <strain evidence="10">Tak-1</strain>
    </source>
</reference>
<evidence type="ECO:0000256" key="3">
    <source>
        <dbReference type="ARBA" id="ARBA00022679"/>
    </source>
</evidence>
<dbReference type="PANTHER" id="PTHR43836">
    <property type="entry name" value="CATECHOL O-METHYLTRANSFERASE 1-RELATED"/>
    <property type="match status" value="1"/>
</dbReference>
<dbReference type="Proteomes" id="UP000077202">
    <property type="component" value="Unassembled WGS sequence"/>
</dbReference>
<name>A0A176WAD1_MARPO</name>
<dbReference type="Gene3D" id="3.40.50.150">
    <property type="entry name" value="Vaccinia Virus protein VP39"/>
    <property type="match status" value="1"/>
</dbReference>
<evidence type="ECO:0000256" key="4">
    <source>
        <dbReference type="ARBA" id="ARBA00022691"/>
    </source>
</evidence>
<dbReference type="Proteomes" id="UP001162541">
    <property type="component" value="Chromosome 4"/>
</dbReference>
<dbReference type="EC" id="2.1.1.6" evidence="1"/>
<keyword evidence="5" id="KW-0128">Catecholamine metabolism</keyword>
<evidence type="ECO:0000256" key="6">
    <source>
        <dbReference type="ARBA" id="ARBA00023453"/>
    </source>
</evidence>
<dbReference type="SUPFAM" id="SSF53335">
    <property type="entry name" value="S-adenosyl-L-methionine-dependent methyltransferases"/>
    <property type="match status" value="1"/>
</dbReference>
<evidence type="ECO:0000256" key="1">
    <source>
        <dbReference type="ARBA" id="ARBA00012880"/>
    </source>
</evidence>
<dbReference type="GO" id="GO:0006584">
    <property type="term" value="P:catecholamine metabolic process"/>
    <property type="evidence" value="ECO:0007669"/>
    <property type="project" value="UniProtKB-KW"/>
</dbReference>
<dbReference type="AlphaFoldDB" id="A0A176WAD1"/>